<dbReference type="EMBL" id="CABVHX010000015">
    <property type="protein sequence ID" value="VVO12696.1"/>
    <property type="molecule type" value="Genomic_DNA"/>
</dbReference>
<proteinExistence type="predicted"/>
<name>A0A5E7D6I2_PSEFL</name>
<evidence type="ECO:0000313" key="1">
    <source>
        <dbReference type="EMBL" id="VVO12696.1"/>
    </source>
</evidence>
<reference evidence="1 2" key="1">
    <citation type="submission" date="2019-09" db="EMBL/GenBank/DDBJ databases">
        <authorList>
            <person name="Chandra G."/>
            <person name="Truman W A."/>
        </authorList>
    </citation>
    <scope>NUCLEOTIDE SEQUENCE [LARGE SCALE GENOMIC DNA]</scope>
    <source>
        <strain evidence="1">PS718</strain>
    </source>
</reference>
<sequence length="52" mass="5346">MTATGSTARTCGAWAGSGGVECGSRVDTSGNGLLQFFYRRRSLRGGFGQVSA</sequence>
<dbReference type="Proteomes" id="UP000325375">
    <property type="component" value="Unassembled WGS sequence"/>
</dbReference>
<accession>A0A5E7D6I2</accession>
<gene>
    <name evidence="1" type="ORF">PS718_03561</name>
</gene>
<organism evidence="1 2">
    <name type="scientific">Pseudomonas fluorescens</name>
    <dbReference type="NCBI Taxonomy" id="294"/>
    <lineage>
        <taxon>Bacteria</taxon>
        <taxon>Pseudomonadati</taxon>
        <taxon>Pseudomonadota</taxon>
        <taxon>Gammaproteobacteria</taxon>
        <taxon>Pseudomonadales</taxon>
        <taxon>Pseudomonadaceae</taxon>
        <taxon>Pseudomonas</taxon>
    </lineage>
</organism>
<evidence type="ECO:0000313" key="2">
    <source>
        <dbReference type="Proteomes" id="UP000325375"/>
    </source>
</evidence>
<dbReference type="AlphaFoldDB" id="A0A5E7D6I2"/>
<protein>
    <submittedName>
        <fullName evidence="1">Uncharacterized protein</fullName>
    </submittedName>
</protein>